<evidence type="ECO:0000259" key="2">
    <source>
        <dbReference type="Pfam" id="PF01978"/>
    </source>
</evidence>
<evidence type="ECO:0000313" key="3">
    <source>
        <dbReference type="EMBL" id="MFC7318206.1"/>
    </source>
</evidence>
<name>A0ABD6ADF5_9EURY</name>
<dbReference type="Proteomes" id="UP001596547">
    <property type="component" value="Unassembled WGS sequence"/>
</dbReference>
<dbReference type="GeneID" id="79317621"/>
<dbReference type="RefSeq" id="WP_276305997.1">
    <property type="nucleotide sequence ID" value="NZ_CP119993.1"/>
</dbReference>
<accession>A0ABD6ADF5</accession>
<keyword evidence="1" id="KW-0175">Coiled coil</keyword>
<keyword evidence="4" id="KW-1185">Reference proteome</keyword>
<protein>
    <submittedName>
        <fullName evidence="3">TrmB family transcriptional regulator</fullName>
    </submittedName>
</protein>
<dbReference type="PANTHER" id="PTHR34293:SF1">
    <property type="entry name" value="HTH-TYPE TRANSCRIPTIONAL REGULATOR TRMBL2"/>
    <property type="match status" value="1"/>
</dbReference>
<dbReference type="PANTHER" id="PTHR34293">
    <property type="entry name" value="HTH-TYPE TRANSCRIPTIONAL REGULATOR TRMBL2"/>
    <property type="match status" value="1"/>
</dbReference>
<dbReference type="InterPro" id="IPR002831">
    <property type="entry name" value="Tscrpt_reg_TrmB_N"/>
</dbReference>
<dbReference type="SUPFAM" id="SSF46785">
    <property type="entry name" value="Winged helix' DNA-binding domain"/>
    <property type="match status" value="1"/>
</dbReference>
<dbReference type="AlphaFoldDB" id="A0ABD6ADF5"/>
<dbReference type="InterPro" id="IPR036388">
    <property type="entry name" value="WH-like_DNA-bd_sf"/>
</dbReference>
<feature type="coiled-coil region" evidence="1">
    <location>
        <begin position="76"/>
        <end position="103"/>
    </location>
</feature>
<proteinExistence type="predicted"/>
<evidence type="ECO:0000256" key="1">
    <source>
        <dbReference type="SAM" id="Coils"/>
    </source>
</evidence>
<comment type="caution">
    <text evidence="3">The sequence shown here is derived from an EMBL/GenBank/DDBJ whole genome shotgun (WGS) entry which is preliminary data.</text>
</comment>
<sequence length="259" mass="28627">MASLCDLGLSTYEAQAYRGLVEHGQATAPALADLTDVPEGRIYDVLNSLAQREIVQVWDEHRPKRYTAVPPAIALDRLLTAKRDELETQAEQYEATIRDVAADFNALDPVDSPSYPALIGFEQSTERLIETLSTAQQAIYLALPAQVPGLSSDEARRFGEALSAVVERGVPVSLLLHPESTLQDETFWPVPEQQPYIHCQYSEAVSTLLACLDMKHLFIALPLSHDQAYRLLSIDVTETPLPTTLVDAFTDLEEPQLSP</sequence>
<gene>
    <name evidence="3" type="ORF">ACFQPE_15590</name>
</gene>
<dbReference type="InterPro" id="IPR036390">
    <property type="entry name" value="WH_DNA-bd_sf"/>
</dbReference>
<reference evidence="3 4" key="1">
    <citation type="journal article" date="2019" name="Int. J. Syst. Evol. Microbiol.">
        <title>The Global Catalogue of Microorganisms (GCM) 10K type strain sequencing project: providing services to taxonomists for standard genome sequencing and annotation.</title>
        <authorList>
            <consortium name="The Broad Institute Genomics Platform"/>
            <consortium name="The Broad Institute Genome Sequencing Center for Infectious Disease"/>
            <person name="Wu L."/>
            <person name="Ma J."/>
        </authorList>
    </citation>
    <scope>NUCLEOTIDE SEQUENCE [LARGE SCALE GENOMIC DNA]</scope>
    <source>
        <strain evidence="3 4">PSR21</strain>
    </source>
</reference>
<evidence type="ECO:0000313" key="4">
    <source>
        <dbReference type="Proteomes" id="UP001596547"/>
    </source>
</evidence>
<organism evidence="3 4">
    <name type="scientific">Halomarina halobia</name>
    <dbReference type="NCBI Taxonomy" id="3033386"/>
    <lineage>
        <taxon>Archaea</taxon>
        <taxon>Methanobacteriati</taxon>
        <taxon>Methanobacteriota</taxon>
        <taxon>Stenosarchaea group</taxon>
        <taxon>Halobacteria</taxon>
        <taxon>Halobacteriales</taxon>
        <taxon>Natronomonadaceae</taxon>
        <taxon>Halomarina</taxon>
    </lineage>
</organism>
<dbReference type="Pfam" id="PF01978">
    <property type="entry name" value="TrmB"/>
    <property type="match status" value="1"/>
</dbReference>
<dbReference type="EMBL" id="JBHTBF010000003">
    <property type="protein sequence ID" value="MFC7318206.1"/>
    <property type="molecule type" value="Genomic_DNA"/>
</dbReference>
<dbReference type="Gene3D" id="1.10.10.10">
    <property type="entry name" value="Winged helix-like DNA-binding domain superfamily/Winged helix DNA-binding domain"/>
    <property type="match status" value="1"/>
</dbReference>
<feature type="domain" description="Transcription regulator TrmB N-terminal" evidence="2">
    <location>
        <begin position="6"/>
        <end position="71"/>
    </location>
</feature>
<dbReference type="InterPro" id="IPR051797">
    <property type="entry name" value="TrmB-like"/>
</dbReference>